<evidence type="ECO:0000256" key="11">
    <source>
        <dbReference type="ARBA" id="ARBA00022679"/>
    </source>
</evidence>
<keyword evidence="10" id="KW-0328">Glycosyltransferase</keyword>
<evidence type="ECO:0000256" key="10">
    <source>
        <dbReference type="ARBA" id="ARBA00022676"/>
    </source>
</evidence>
<dbReference type="PANTHER" id="PTHR11776:SF7">
    <property type="entry name" value="PHOSPHORIBOSYLTRANSFERASE DOMAIN-CONTAINING PROTEIN"/>
    <property type="match status" value="1"/>
</dbReference>
<dbReference type="InterPro" id="IPR029057">
    <property type="entry name" value="PRTase-like"/>
</dbReference>
<dbReference type="NCBIfam" id="NF002634">
    <property type="entry name" value="PRK02304.1-3"/>
    <property type="match status" value="1"/>
</dbReference>
<dbReference type="GO" id="GO:0005737">
    <property type="term" value="C:cytoplasm"/>
    <property type="evidence" value="ECO:0007669"/>
    <property type="project" value="UniProtKB-SubCell"/>
</dbReference>
<comment type="subunit">
    <text evidence="6">Homodimer.</text>
</comment>
<evidence type="ECO:0000256" key="9">
    <source>
        <dbReference type="ARBA" id="ARBA00022490"/>
    </source>
</evidence>
<evidence type="ECO:0000313" key="14">
    <source>
        <dbReference type="EMBL" id="KAL0265450.1"/>
    </source>
</evidence>
<proteinExistence type="inferred from homology"/>
<comment type="caution">
    <text evidence="14">The sequence shown here is derived from an EMBL/GenBank/DDBJ whole genome shotgun (WGS) entry which is preliminary data.</text>
</comment>
<keyword evidence="9" id="KW-0963">Cytoplasm</keyword>
<comment type="catalytic activity">
    <reaction evidence="1">
        <text>AMP + diphosphate = 5-phospho-alpha-D-ribose 1-diphosphate + adenine</text>
        <dbReference type="Rhea" id="RHEA:16609"/>
        <dbReference type="ChEBI" id="CHEBI:16708"/>
        <dbReference type="ChEBI" id="CHEBI:33019"/>
        <dbReference type="ChEBI" id="CHEBI:58017"/>
        <dbReference type="ChEBI" id="CHEBI:456215"/>
        <dbReference type="EC" id="2.4.2.7"/>
    </reaction>
</comment>
<dbReference type="EMBL" id="JARGDH010000026">
    <property type="protein sequence ID" value="KAL0265450.1"/>
    <property type="molecule type" value="Genomic_DNA"/>
</dbReference>
<comment type="subcellular location">
    <subcellularLocation>
        <location evidence="3">Cytoplasm</location>
    </subcellularLocation>
</comment>
<dbReference type="SUPFAM" id="SSF53271">
    <property type="entry name" value="PRTase-like"/>
    <property type="match status" value="1"/>
</dbReference>
<dbReference type="FunFam" id="3.40.50.2020:FF:000021">
    <property type="entry name" value="Adenine phosphoribosyltransferase"/>
    <property type="match status" value="1"/>
</dbReference>
<keyword evidence="11" id="KW-0808">Transferase</keyword>
<dbReference type="Gene3D" id="3.40.50.2020">
    <property type="match status" value="1"/>
</dbReference>
<dbReference type="GO" id="GO:0006168">
    <property type="term" value="P:adenine salvage"/>
    <property type="evidence" value="ECO:0007669"/>
    <property type="project" value="InterPro"/>
</dbReference>
<accession>A0AAW2H6Z2</accession>
<evidence type="ECO:0000259" key="13">
    <source>
        <dbReference type="Pfam" id="PF00156"/>
    </source>
</evidence>
<dbReference type="InterPro" id="IPR005764">
    <property type="entry name" value="Ade_phspho_trans"/>
</dbReference>
<evidence type="ECO:0000256" key="6">
    <source>
        <dbReference type="ARBA" id="ARBA00011738"/>
    </source>
</evidence>
<protein>
    <recommendedName>
        <fullName evidence="8">Adenine phosphoribosyltransferase</fullName>
        <ecNumber evidence="7">2.4.2.7</ecNumber>
    </recommendedName>
</protein>
<evidence type="ECO:0000256" key="1">
    <source>
        <dbReference type="ARBA" id="ARBA00000868"/>
    </source>
</evidence>
<evidence type="ECO:0000256" key="4">
    <source>
        <dbReference type="ARBA" id="ARBA00004659"/>
    </source>
</evidence>
<comment type="pathway">
    <text evidence="4">Purine metabolism; AMP biosynthesis via salvage pathway; AMP from adenine: step 1/1.</text>
</comment>
<dbReference type="GO" id="GO:0006166">
    <property type="term" value="P:purine ribonucleoside salvage"/>
    <property type="evidence" value="ECO:0007669"/>
    <property type="project" value="UniProtKB-KW"/>
</dbReference>
<organism evidence="14">
    <name type="scientific">Menopon gallinae</name>
    <name type="common">poultry shaft louse</name>
    <dbReference type="NCBI Taxonomy" id="328185"/>
    <lineage>
        <taxon>Eukaryota</taxon>
        <taxon>Metazoa</taxon>
        <taxon>Ecdysozoa</taxon>
        <taxon>Arthropoda</taxon>
        <taxon>Hexapoda</taxon>
        <taxon>Insecta</taxon>
        <taxon>Pterygota</taxon>
        <taxon>Neoptera</taxon>
        <taxon>Paraneoptera</taxon>
        <taxon>Psocodea</taxon>
        <taxon>Troctomorpha</taxon>
        <taxon>Phthiraptera</taxon>
        <taxon>Amblycera</taxon>
        <taxon>Menoponidae</taxon>
        <taxon>Menopon</taxon>
    </lineage>
</organism>
<dbReference type="AlphaFoldDB" id="A0AAW2H6Z2"/>
<comment type="function">
    <text evidence="2">Catalyzes a salvage reaction resulting in the formation of AMP, that is energically less costly than de novo synthesis.</text>
</comment>
<comment type="similarity">
    <text evidence="5">Belongs to the purine/pyrimidine phosphoribosyltransferase family.</text>
</comment>
<evidence type="ECO:0000256" key="3">
    <source>
        <dbReference type="ARBA" id="ARBA00004496"/>
    </source>
</evidence>
<dbReference type="CDD" id="cd06223">
    <property type="entry name" value="PRTases_typeI"/>
    <property type="match status" value="1"/>
</dbReference>
<evidence type="ECO:0000256" key="5">
    <source>
        <dbReference type="ARBA" id="ARBA00008391"/>
    </source>
</evidence>
<evidence type="ECO:0000256" key="12">
    <source>
        <dbReference type="ARBA" id="ARBA00022726"/>
    </source>
</evidence>
<dbReference type="Pfam" id="PF00156">
    <property type="entry name" value="Pribosyltran"/>
    <property type="match status" value="1"/>
</dbReference>
<evidence type="ECO:0000256" key="8">
    <source>
        <dbReference type="ARBA" id="ARBA00017366"/>
    </source>
</evidence>
<dbReference type="GO" id="GO:0003999">
    <property type="term" value="F:adenine phosphoribosyltransferase activity"/>
    <property type="evidence" value="ECO:0007669"/>
    <property type="project" value="UniProtKB-EC"/>
</dbReference>
<dbReference type="NCBIfam" id="NF002636">
    <property type="entry name" value="PRK02304.1-5"/>
    <property type="match status" value="1"/>
</dbReference>
<dbReference type="InterPro" id="IPR000836">
    <property type="entry name" value="PRTase_dom"/>
</dbReference>
<evidence type="ECO:0000256" key="2">
    <source>
        <dbReference type="ARBA" id="ARBA00003968"/>
    </source>
</evidence>
<sequence>MERYDRYIHKVPHFPKEGILFYDITGLFLNAEAFEEAIGTMVEKLKGRNLQALAALESRGFLFAAPLACRLSLPLILVRKKGKLPRQTISRSLVLEYGSEMIEIHSEDVPVGQKIALVDDLLATGGTMLAAKELLEEVGAKVEDAIVMIDLPFLKGHERLEKKGVFVQTLLSYDSEEVKEALKDK</sequence>
<name>A0AAW2H6Z2_9NEOP</name>
<feature type="domain" description="Phosphoribosyltransferase" evidence="13">
    <location>
        <begin position="34"/>
        <end position="166"/>
    </location>
</feature>
<keyword evidence="12" id="KW-0660">Purine salvage</keyword>
<gene>
    <name evidence="14" type="ORF">PYX00_011059</name>
</gene>
<dbReference type="NCBIfam" id="TIGR01090">
    <property type="entry name" value="apt"/>
    <property type="match status" value="1"/>
</dbReference>
<dbReference type="InterPro" id="IPR050120">
    <property type="entry name" value="Adenine_PRTase"/>
</dbReference>
<reference evidence="14" key="1">
    <citation type="journal article" date="2024" name="Gigascience">
        <title>Chromosome-level genome of the poultry shaft louse Menopon gallinae provides insight into the host-switching and adaptive evolution of parasitic lice.</title>
        <authorList>
            <person name="Xu Y."/>
            <person name="Ma L."/>
            <person name="Liu S."/>
            <person name="Liang Y."/>
            <person name="Liu Q."/>
            <person name="He Z."/>
            <person name="Tian L."/>
            <person name="Duan Y."/>
            <person name="Cai W."/>
            <person name="Li H."/>
            <person name="Song F."/>
        </authorList>
    </citation>
    <scope>NUCLEOTIDE SEQUENCE</scope>
    <source>
        <strain evidence="14">Cailab_2023a</strain>
    </source>
</reference>
<dbReference type="PANTHER" id="PTHR11776">
    <property type="entry name" value="ADENINE PHOSPHORIBOSYLTRANSFERASE"/>
    <property type="match status" value="1"/>
</dbReference>
<dbReference type="HAMAP" id="MF_00004">
    <property type="entry name" value="Aden_phosphoribosyltr"/>
    <property type="match status" value="1"/>
</dbReference>
<dbReference type="EC" id="2.4.2.7" evidence="7"/>
<evidence type="ECO:0000256" key="7">
    <source>
        <dbReference type="ARBA" id="ARBA00011893"/>
    </source>
</evidence>